<name>A0A8J3W061_9ACTN</name>
<accession>A0A8J3W061</accession>
<sequence>MLTTFVASPARAVGRVSPGRVGAVINRNVGALRSGPSYWVVLLSGFFEPVLYLLSIGVGVGALVGDITVGGRSMSYAAFVAPAMLAVSAMTGVLAETTFNFFHKFKYAKTFEAVLATPVRPIELAVGELVWAVVRGAVYTAAFLVVMVAMGLTTPGGALAAFPASVLVGLAFGAVGMAISTLMRGWQDFDLMSVGQFALFLFSGTFSPVQDYPLVMEVLIQVTPLYHAVELVRGLCLGVVGLGSLGHAAYLAAMVVGGLWLASRRLTRMLCV</sequence>
<evidence type="ECO:0000313" key="8">
    <source>
        <dbReference type="EMBL" id="GIH71914.1"/>
    </source>
</evidence>
<dbReference type="InterPro" id="IPR051784">
    <property type="entry name" value="Nod_factor_ABC_transporter"/>
</dbReference>
<dbReference type="PIRSF" id="PIRSF006648">
    <property type="entry name" value="DrrB"/>
    <property type="match status" value="1"/>
</dbReference>
<keyword evidence="6" id="KW-0813">Transport</keyword>
<feature type="transmembrane region" description="Helical" evidence="6">
    <location>
        <begin position="76"/>
        <end position="95"/>
    </location>
</feature>
<comment type="caution">
    <text evidence="8">The sequence shown here is derived from an EMBL/GenBank/DDBJ whole genome shotgun (WGS) entry which is preliminary data.</text>
</comment>
<keyword evidence="3 6" id="KW-1133">Transmembrane helix</keyword>
<dbReference type="EMBL" id="BOOG01000042">
    <property type="protein sequence ID" value="GIH71914.1"/>
    <property type="molecule type" value="Genomic_DNA"/>
</dbReference>
<keyword evidence="4 6" id="KW-0472">Membrane</keyword>
<keyword evidence="5" id="KW-0046">Antibiotic resistance</keyword>
<feature type="transmembrane region" description="Helical" evidence="6">
    <location>
        <begin position="129"/>
        <end position="152"/>
    </location>
</feature>
<gene>
    <name evidence="8" type="ORF">Mth01_41670</name>
</gene>
<evidence type="ECO:0000256" key="4">
    <source>
        <dbReference type="ARBA" id="ARBA00023136"/>
    </source>
</evidence>
<comment type="similarity">
    <text evidence="6">Belongs to the ABC-2 integral membrane protein family.</text>
</comment>
<protein>
    <recommendedName>
        <fullName evidence="6">Transport permease protein</fullName>
    </recommendedName>
</protein>
<dbReference type="GO" id="GO:0043190">
    <property type="term" value="C:ATP-binding cassette (ABC) transporter complex"/>
    <property type="evidence" value="ECO:0007669"/>
    <property type="project" value="InterPro"/>
</dbReference>
<dbReference type="AlphaFoldDB" id="A0A8J3W061"/>
<keyword evidence="6" id="KW-1003">Cell membrane</keyword>
<feature type="transmembrane region" description="Helical" evidence="6">
    <location>
        <begin position="231"/>
        <end position="262"/>
    </location>
</feature>
<dbReference type="PANTHER" id="PTHR43229">
    <property type="entry name" value="NODULATION PROTEIN J"/>
    <property type="match status" value="1"/>
</dbReference>
<dbReference type="PRINTS" id="PR00164">
    <property type="entry name" value="ABC2TRNSPORT"/>
</dbReference>
<evidence type="ECO:0000259" key="7">
    <source>
        <dbReference type="PROSITE" id="PS51012"/>
    </source>
</evidence>
<dbReference type="GO" id="GO:0046677">
    <property type="term" value="P:response to antibiotic"/>
    <property type="evidence" value="ECO:0007669"/>
    <property type="project" value="UniProtKB-KW"/>
</dbReference>
<evidence type="ECO:0000256" key="1">
    <source>
        <dbReference type="ARBA" id="ARBA00004141"/>
    </source>
</evidence>
<dbReference type="RefSeq" id="WP_204017596.1">
    <property type="nucleotide sequence ID" value="NZ_BOOG01000042.1"/>
</dbReference>
<feature type="transmembrane region" description="Helical" evidence="6">
    <location>
        <begin position="158"/>
        <end position="179"/>
    </location>
</feature>
<dbReference type="Pfam" id="PF01061">
    <property type="entry name" value="ABC2_membrane"/>
    <property type="match status" value="1"/>
</dbReference>
<dbReference type="InterPro" id="IPR000412">
    <property type="entry name" value="ABC_2_transport"/>
</dbReference>
<comment type="caution">
    <text evidence="6">Lacks conserved residue(s) required for the propagation of feature annotation.</text>
</comment>
<keyword evidence="2 6" id="KW-0812">Transmembrane</keyword>
<reference evidence="8" key="1">
    <citation type="submission" date="2021-01" db="EMBL/GenBank/DDBJ databases">
        <title>Whole genome shotgun sequence of Sphaerimonospora thailandensis NBRC 107569.</title>
        <authorList>
            <person name="Komaki H."/>
            <person name="Tamura T."/>
        </authorList>
    </citation>
    <scope>NUCLEOTIDE SEQUENCE</scope>
    <source>
        <strain evidence="8">NBRC 107569</strain>
    </source>
</reference>
<feature type="transmembrane region" description="Helical" evidence="6">
    <location>
        <begin position="37"/>
        <end position="64"/>
    </location>
</feature>
<proteinExistence type="inferred from homology"/>
<dbReference type="PANTHER" id="PTHR43229:SF2">
    <property type="entry name" value="NODULATION PROTEIN J"/>
    <property type="match status" value="1"/>
</dbReference>
<evidence type="ECO:0000256" key="6">
    <source>
        <dbReference type="RuleBase" id="RU361157"/>
    </source>
</evidence>
<dbReference type="GO" id="GO:0140359">
    <property type="term" value="F:ABC-type transporter activity"/>
    <property type="evidence" value="ECO:0007669"/>
    <property type="project" value="InterPro"/>
</dbReference>
<organism evidence="8 9">
    <name type="scientific">Sphaerimonospora thailandensis</name>
    <dbReference type="NCBI Taxonomy" id="795644"/>
    <lineage>
        <taxon>Bacteria</taxon>
        <taxon>Bacillati</taxon>
        <taxon>Actinomycetota</taxon>
        <taxon>Actinomycetes</taxon>
        <taxon>Streptosporangiales</taxon>
        <taxon>Streptosporangiaceae</taxon>
        <taxon>Sphaerimonospora</taxon>
    </lineage>
</organism>
<dbReference type="PROSITE" id="PS51012">
    <property type="entry name" value="ABC_TM2"/>
    <property type="match status" value="1"/>
</dbReference>
<comment type="subcellular location">
    <subcellularLocation>
        <location evidence="6">Cell membrane</location>
        <topology evidence="6">Multi-pass membrane protein</topology>
    </subcellularLocation>
    <subcellularLocation>
        <location evidence="1">Membrane</location>
        <topology evidence="1">Multi-pass membrane protein</topology>
    </subcellularLocation>
</comment>
<dbReference type="InterPro" id="IPR013525">
    <property type="entry name" value="ABC2_TM"/>
</dbReference>
<dbReference type="Proteomes" id="UP000610966">
    <property type="component" value="Unassembled WGS sequence"/>
</dbReference>
<feature type="domain" description="ABC transmembrane type-2" evidence="7">
    <location>
        <begin position="40"/>
        <end position="269"/>
    </location>
</feature>
<evidence type="ECO:0000313" key="9">
    <source>
        <dbReference type="Proteomes" id="UP000610966"/>
    </source>
</evidence>
<evidence type="ECO:0000256" key="3">
    <source>
        <dbReference type="ARBA" id="ARBA00022989"/>
    </source>
</evidence>
<evidence type="ECO:0000256" key="2">
    <source>
        <dbReference type="ARBA" id="ARBA00022692"/>
    </source>
</evidence>
<evidence type="ECO:0000256" key="5">
    <source>
        <dbReference type="ARBA" id="ARBA00023251"/>
    </source>
</evidence>
<keyword evidence="9" id="KW-1185">Reference proteome</keyword>
<dbReference type="InterPro" id="IPR047817">
    <property type="entry name" value="ABC2_TM_bact-type"/>
</dbReference>